<evidence type="ECO:0000256" key="1">
    <source>
        <dbReference type="ARBA" id="ARBA00012513"/>
    </source>
</evidence>
<keyword evidence="6 7" id="KW-0067">ATP-binding</keyword>
<dbReference type="Gene3D" id="1.10.510.10">
    <property type="entry name" value="Transferase(Phosphotransferase) domain 1"/>
    <property type="match status" value="1"/>
</dbReference>
<evidence type="ECO:0000256" key="9">
    <source>
        <dbReference type="SAM" id="Phobius"/>
    </source>
</evidence>
<evidence type="ECO:0000256" key="4">
    <source>
        <dbReference type="ARBA" id="ARBA00022741"/>
    </source>
</evidence>
<dbReference type="PROSITE" id="PS50011">
    <property type="entry name" value="PROTEIN_KINASE_DOM"/>
    <property type="match status" value="1"/>
</dbReference>
<dbReference type="PANTHER" id="PTHR43289">
    <property type="entry name" value="MITOGEN-ACTIVATED PROTEIN KINASE KINASE KINASE 20-RELATED"/>
    <property type="match status" value="1"/>
</dbReference>
<dbReference type="CDD" id="cd14014">
    <property type="entry name" value="STKc_PknB_like"/>
    <property type="match status" value="1"/>
</dbReference>
<dbReference type="Gene3D" id="3.30.200.20">
    <property type="entry name" value="Phosphorylase Kinase, domain 1"/>
    <property type="match status" value="1"/>
</dbReference>
<keyword evidence="9" id="KW-1133">Transmembrane helix</keyword>
<dbReference type="SMART" id="SM00220">
    <property type="entry name" value="S_TKc"/>
    <property type="match status" value="1"/>
</dbReference>
<reference evidence="11 12" key="1">
    <citation type="submission" date="2017-12" db="EMBL/GenBank/DDBJ databases">
        <title>Phylogenetic diversity of female urinary microbiome.</title>
        <authorList>
            <person name="Thomas-White K."/>
            <person name="Wolfe A.J."/>
        </authorList>
    </citation>
    <scope>NUCLEOTIDE SEQUENCE [LARGE SCALE GENOMIC DNA]</scope>
    <source>
        <strain evidence="11 12">UMB0777</strain>
    </source>
</reference>
<dbReference type="EC" id="2.7.11.1" evidence="1"/>
<dbReference type="FunFam" id="1.10.510.10:FF:000021">
    <property type="entry name" value="Serine/threonine protein kinase"/>
    <property type="match status" value="1"/>
</dbReference>
<dbReference type="InterPro" id="IPR011009">
    <property type="entry name" value="Kinase-like_dom_sf"/>
</dbReference>
<dbReference type="SUPFAM" id="SSF56112">
    <property type="entry name" value="Protein kinase-like (PK-like)"/>
    <property type="match status" value="1"/>
</dbReference>
<keyword evidence="9" id="KW-0472">Membrane</keyword>
<dbReference type="InterPro" id="IPR000719">
    <property type="entry name" value="Prot_kinase_dom"/>
</dbReference>
<evidence type="ECO:0000256" key="5">
    <source>
        <dbReference type="ARBA" id="ARBA00022777"/>
    </source>
</evidence>
<dbReference type="RefSeq" id="WP_101819283.1">
    <property type="nucleotide sequence ID" value="NZ_PKJC01000002.1"/>
</dbReference>
<dbReference type="Pfam" id="PF00069">
    <property type="entry name" value="Pkinase"/>
    <property type="match status" value="1"/>
</dbReference>
<dbReference type="InterPro" id="IPR017441">
    <property type="entry name" value="Protein_kinase_ATP_BS"/>
</dbReference>
<dbReference type="AlphaFoldDB" id="A0A2I1RD92"/>
<gene>
    <name evidence="11" type="ORF">CYJ73_04510</name>
</gene>
<feature type="transmembrane region" description="Helical" evidence="9">
    <location>
        <begin position="397"/>
        <end position="422"/>
    </location>
</feature>
<protein>
    <recommendedName>
        <fullName evidence="1">non-specific serine/threonine protein kinase</fullName>
        <ecNumber evidence="1">2.7.11.1</ecNumber>
    </recommendedName>
</protein>
<evidence type="ECO:0000256" key="7">
    <source>
        <dbReference type="PROSITE-ProRule" id="PRU10141"/>
    </source>
</evidence>
<feature type="region of interest" description="Disordered" evidence="8">
    <location>
        <begin position="339"/>
        <end position="378"/>
    </location>
</feature>
<dbReference type="Proteomes" id="UP000234662">
    <property type="component" value="Unassembled WGS sequence"/>
</dbReference>
<comment type="caution">
    <text evidence="11">The sequence shown here is derived from an EMBL/GenBank/DDBJ whole genome shotgun (WGS) entry which is preliminary data.</text>
</comment>
<accession>A0A2I1RD92</accession>
<name>A0A2I1RD92_9ACTN</name>
<dbReference type="GO" id="GO:0004674">
    <property type="term" value="F:protein serine/threonine kinase activity"/>
    <property type="evidence" value="ECO:0007669"/>
    <property type="project" value="UniProtKB-KW"/>
</dbReference>
<feature type="region of interest" description="Disordered" evidence="8">
    <location>
        <begin position="423"/>
        <end position="471"/>
    </location>
</feature>
<dbReference type="PROSITE" id="PS00107">
    <property type="entry name" value="PROTEIN_KINASE_ATP"/>
    <property type="match status" value="1"/>
</dbReference>
<organism evidence="11 12">
    <name type="scientific">Gordonia terrae</name>
    <dbReference type="NCBI Taxonomy" id="2055"/>
    <lineage>
        <taxon>Bacteria</taxon>
        <taxon>Bacillati</taxon>
        <taxon>Actinomycetota</taxon>
        <taxon>Actinomycetes</taxon>
        <taxon>Mycobacteriales</taxon>
        <taxon>Gordoniaceae</taxon>
        <taxon>Gordonia</taxon>
    </lineage>
</organism>
<evidence type="ECO:0000256" key="8">
    <source>
        <dbReference type="SAM" id="MobiDB-lite"/>
    </source>
</evidence>
<proteinExistence type="predicted"/>
<keyword evidence="9" id="KW-0812">Transmembrane</keyword>
<dbReference type="InterPro" id="IPR008271">
    <property type="entry name" value="Ser/Thr_kinase_AS"/>
</dbReference>
<evidence type="ECO:0000313" key="11">
    <source>
        <dbReference type="EMBL" id="PKZ67111.1"/>
    </source>
</evidence>
<feature type="compositionally biased region" description="Pro residues" evidence="8">
    <location>
        <begin position="446"/>
        <end position="468"/>
    </location>
</feature>
<evidence type="ECO:0000313" key="12">
    <source>
        <dbReference type="Proteomes" id="UP000234662"/>
    </source>
</evidence>
<dbReference type="FunFam" id="3.30.200.20:FF:000348">
    <property type="entry name" value="Serine/threonine protein kinase"/>
    <property type="match status" value="1"/>
</dbReference>
<dbReference type="STRING" id="2055.BCM27_08320"/>
<feature type="domain" description="Protein kinase" evidence="10">
    <location>
        <begin position="13"/>
        <end position="273"/>
    </location>
</feature>
<evidence type="ECO:0000256" key="3">
    <source>
        <dbReference type="ARBA" id="ARBA00022679"/>
    </source>
</evidence>
<dbReference type="PANTHER" id="PTHR43289:SF6">
    <property type="entry name" value="SERINE_THREONINE-PROTEIN KINASE NEKL-3"/>
    <property type="match status" value="1"/>
</dbReference>
<keyword evidence="3" id="KW-0808">Transferase</keyword>
<evidence type="ECO:0000259" key="10">
    <source>
        <dbReference type="PROSITE" id="PS50011"/>
    </source>
</evidence>
<feature type="binding site" evidence="7">
    <location>
        <position position="42"/>
    </location>
    <ligand>
        <name>ATP</name>
        <dbReference type="ChEBI" id="CHEBI:30616"/>
    </ligand>
</feature>
<dbReference type="GO" id="GO:0005524">
    <property type="term" value="F:ATP binding"/>
    <property type="evidence" value="ECO:0007669"/>
    <property type="project" value="UniProtKB-UniRule"/>
</dbReference>
<evidence type="ECO:0000256" key="2">
    <source>
        <dbReference type="ARBA" id="ARBA00022527"/>
    </source>
</evidence>
<keyword evidence="2 11" id="KW-0723">Serine/threonine-protein kinase</keyword>
<keyword evidence="4 7" id="KW-0547">Nucleotide-binding</keyword>
<sequence length="541" mass="55726">MAGSRVNTQFGPYRLDELLGRGGMGEVYRAYDTTKDRVVALKLLNPGLAHDPMYQERFRRESHAAARLGEPHVIPIHDWGEIDGVLFIDMRLVAGEDLRALLTQNTRLAPERAVSIVEQVAAALDAAHSEGLVHRDIKPENILVGANDFAYLVDFGIAHAAEDTHLTQTGTAVGSIAYMAPELFDAAQVSAASDIYALACVLFECLTGRVPHPAKTVSAAIKAAVLSPPPSPSAVNADVPPAMDEVIRTALAADPAVRHGSALALARAARAALAGGVDDVRSGPSLVKPAPAAPEAPTGVVRAPDTVIAPTDPVYEPTLVRHTTGPEAGVGTTQFSGPQQFSGPHGYAPPQHYSGAQYLGGRDQGYPPGFSGPHEGALAYGPPGYPPAYPPAQRRSVAIPVLIALIAVALVGLAVLGGVLIAGSGDDTTTRADDEPTTPTVTETVAPPPTVQNAPPAPPAPAAPPPGSSPCDATVGIGTSVTSCPFAFAVRDAYAVSGAARSPRVVVAISPVTGQAYAMDCVPEGAIVACRGGNDAVVHIY</sequence>
<keyword evidence="5 11" id="KW-0418">Kinase</keyword>
<dbReference type="PROSITE" id="PS00108">
    <property type="entry name" value="PROTEIN_KINASE_ST"/>
    <property type="match status" value="1"/>
</dbReference>
<dbReference type="EMBL" id="PKJC01000002">
    <property type="protein sequence ID" value="PKZ67111.1"/>
    <property type="molecule type" value="Genomic_DNA"/>
</dbReference>
<evidence type="ECO:0000256" key="6">
    <source>
        <dbReference type="ARBA" id="ARBA00022840"/>
    </source>
</evidence>